<dbReference type="PATRIC" id="fig|369723.5.peg.1050"/>
<reference evidence="4" key="1">
    <citation type="journal article" date="2007" name="Proc. Natl. Acad. Sci. U.S.A.">
        <title>Genome sequencing reveals complex secondary metabolome in the marine actinomycete Salinispora tropica.</title>
        <authorList>
            <person name="Udwary D.W."/>
            <person name="Zeigler L."/>
            <person name="Asolkar R.N."/>
            <person name="Singan V."/>
            <person name="Lapidus A."/>
            <person name="Fenical W."/>
            <person name="Jensen P.R."/>
            <person name="Moore B.S."/>
        </authorList>
    </citation>
    <scope>NUCLEOTIDE SEQUENCE [LARGE SCALE GENOMIC DNA]</scope>
    <source>
        <strain evidence="4">ATCC BAA-916 / DSM 44818 / CNB-440</strain>
    </source>
</reference>
<keyword evidence="4" id="KW-1185">Reference proteome</keyword>
<evidence type="ECO:0000313" key="4">
    <source>
        <dbReference type="Proteomes" id="UP000000235"/>
    </source>
</evidence>
<dbReference type="EMBL" id="CP000667">
    <property type="protein sequence ID" value="ABP53502.1"/>
    <property type="molecule type" value="Genomic_DNA"/>
</dbReference>
<feature type="binding site" evidence="2">
    <location>
        <position position="8"/>
    </location>
    <ligand>
        <name>Fe cation</name>
        <dbReference type="ChEBI" id="CHEBI:24875"/>
        <label>1</label>
    </ligand>
</feature>
<dbReference type="GO" id="GO:0046872">
    <property type="term" value="F:metal ion binding"/>
    <property type="evidence" value="ECO:0007669"/>
    <property type="project" value="UniProtKB-KW"/>
</dbReference>
<keyword evidence="2" id="KW-0479">Metal-binding</keyword>
<feature type="binding site" evidence="2">
    <location>
        <position position="68"/>
    </location>
    <ligand>
        <name>Fe cation</name>
        <dbReference type="ChEBI" id="CHEBI:24875"/>
        <label>2</label>
    </ligand>
</feature>
<organism evidence="3 4">
    <name type="scientific">Salinispora tropica (strain ATCC BAA-916 / DSM 44818 / JCM 13857 / NBRC 105044 / CNB-440)</name>
    <dbReference type="NCBI Taxonomy" id="369723"/>
    <lineage>
        <taxon>Bacteria</taxon>
        <taxon>Bacillati</taxon>
        <taxon>Actinomycetota</taxon>
        <taxon>Actinomycetes</taxon>
        <taxon>Micromonosporales</taxon>
        <taxon>Micromonosporaceae</taxon>
        <taxon>Salinispora</taxon>
    </lineage>
</organism>
<evidence type="ECO:0000256" key="1">
    <source>
        <dbReference type="PIRSR" id="PIRSR004789-50"/>
    </source>
</evidence>
<dbReference type="PIRSF" id="PIRSF004789">
    <property type="entry name" value="DR1281"/>
    <property type="match status" value="1"/>
</dbReference>
<feature type="binding site" evidence="2">
    <location>
        <position position="39"/>
    </location>
    <ligand>
        <name>Fe cation</name>
        <dbReference type="ChEBI" id="CHEBI:24875"/>
        <label>1</label>
    </ligand>
</feature>
<proteinExistence type="predicted"/>
<dbReference type="AlphaFoldDB" id="A4X3Q2"/>
<dbReference type="GO" id="GO:0004113">
    <property type="term" value="F:2',3'-cyclic-nucleotide 3'-phosphodiesterase activity"/>
    <property type="evidence" value="ECO:0007669"/>
    <property type="project" value="TreeGrafter"/>
</dbReference>
<dbReference type="InterPro" id="IPR029052">
    <property type="entry name" value="Metallo-depent_PP-like"/>
</dbReference>
<gene>
    <name evidence="3" type="ordered locus">Strop_1028</name>
</gene>
<dbReference type="RefSeq" id="WP_011904936.1">
    <property type="nucleotide sequence ID" value="NC_009380.1"/>
</dbReference>
<dbReference type="Proteomes" id="UP000000235">
    <property type="component" value="Chromosome"/>
</dbReference>
<evidence type="ECO:0008006" key="5">
    <source>
        <dbReference type="Google" id="ProtNLM"/>
    </source>
</evidence>
<sequence>MFVLFIGDIVGDEGTRYLVDRLPELRARHTVDLVVANAENSAADGLGMGRVQVEQLLSGGVDVITGGNHSWDSPESVGMLNLPQVVRPANVDPEVPGRGFVHVPVGEEMVTVLNLADGCAMASTKATAGRVGPAYSAWEAADRRGITIVDYHGDHVLEKQIFAHTVDGTAAAVVGTHTHEATDLPRLLPNGTAFVTEVGMTGPDGGVQGFAPANLVNNLRTTGNPFDGPMPTVHRAPMVLGAVLIEIVGGLAAGIQRVR</sequence>
<name>A4X3Q2_SALTO</name>
<dbReference type="InterPro" id="IPR005235">
    <property type="entry name" value="YmdB-like"/>
</dbReference>
<dbReference type="PANTHER" id="PTHR36303">
    <property type="entry name" value="2',3'-CYCLIC-NUCLEOTIDE 2'-PHOSPHODIESTERASE"/>
    <property type="match status" value="1"/>
</dbReference>
<dbReference type="SUPFAM" id="SSF56300">
    <property type="entry name" value="Metallo-dependent phosphatases"/>
    <property type="match status" value="1"/>
</dbReference>
<evidence type="ECO:0000256" key="2">
    <source>
        <dbReference type="PIRSR" id="PIRSR004789-51"/>
    </source>
</evidence>
<dbReference type="HOGENOM" id="CLU_068238_0_0_11"/>
<feature type="binding site" evidence="2">
    <location>
        <position position="179"/>
    </location>
    <ligand>
        <name>Fe cation</name>
        <dbReference type="ChEBI" id="CHEBI:24875"/>
        <label>1</label>
    </ligand>
</feature>
<feature type="binding site" evidence="2">
    <location>
        <position position="39"/>
    </location>
    <ligand>
        <name>Fe cation</name>
        <dbReference type="ChEBI" id="CHEBI:24875"/>
        <label>2</label>
    </ligand>
</feature>
<feature type="binding site" evidence="2">
    <location>
        <position position="152"/>
    </location>
    <ligand>
        <name>Fe cation</name>
        <dbReference type="ChEBI" id="CHEBI:24875"/>
        <label>2</label>
    </ligand>
</feature>
<feature type="binding site" evidence="2">
    <location>
        <position position="40"/>
    </location>
    <ligand>
        <name>Fe cation</name>
        <dbReference type="ChEBI" id="CHEBI:24875"/>
        <label>1</label>
    </ligand>
</feature>
<accession>A4X3Q2</accession>
<feature type="binding site" evidence="2">
    <location>
        <position position="177"/>
    </location>
    <ligand>
        <name>Fe cation</name>
        <dbReference type="ChEBI" id="CHEBI:24875"/>
        <label>2</label>
    </ligand>
</feature>
<dbReference type="Pfam" id="PF13277">
    <property type="entry name" value="YmdB"/>
    <property type="match status" value="1"/>
</dbReference>
<dbReference type="Gene3D" id="3.60.21.10">
    <property type="match status" value="1"/>
</dbReference>
<dbReference type="eggNOG" id="COG1692">
    <property type="taxonomic scope" value="Bacteria"/>
</dbReference>
<evidence type="ECO:0000313" key="3">
    <source>
        <dbReference type="EMBL" id="ABP53502.1"/>
    </source>
</evidence>
<protein>
    <recommendedName>
        <fullName evidence="5">Metallophosphoesterase</fullName>
    </recommendedName>
</protein>
<dbReference type="STRING" id="369723.Strop_1028"/>
<dbReference type="PANTHER" id="PTHR36303:SF1">
    <property type="entry name" value="2',3'-CYCLIC-NUCLEOTIDE 2'-PHOSPHODIESTERASE"/>
    <property type="match status" value="1"/>
</dbReference>
<dbReference type="KEGG" id="stp:Strop_1028"/>
<feature type="active site" description="Proton donor" evidence="1">
    <location>
        <position position="69"/>
    </location>
</feature>